<organism evidence="3 4">
    <name type="scientific">Compostibacillus humi</name>
    <dbReference type="NCBI Taxonomy" id="1245525"/>
    <lineage>
        <taxon>Bacteria</taxon>
        <taxon>Bacillati</taxon>
        <taxon>Bacillota</taxon>
        <taxon>Bacilli</taxon>
        <taxon>Bacillales</taxon>
        <taxon>Bacillaceae</taxon>
        <taxon>Compostibacillus</taxon>
    </lineage>
</organism>
<proteinExistence type="predicted"/>
<dbReference type="RefSeq" id="WP_188391588.1">
    <property type="nucleotide sequence ID" value="NZ_BMEV01000019.1"/>
</dbReference>
<reference evidence="3" key="1">
    <citation type="journal article" date="2014" name="Int. J. Syst. Evol. Microbiol.">
        <title>Complete genome sequence of Corynebacterium casei LMG S-19264T (=DSM 44701T), isolated from a smear-ripened cheese.</title>
        <authorList>
            <consortium name="US DOE Joint Genome Institute (JGI-PGF)"/>
            <person name="Walter F."/>
            <person name="Albersmeier A."/>
            <person name="Kalinowski J."/>
            <person name="Ruckert C."/>
        </authorList>
    </citation>
    <scope>NUCLEOTIDE SEQUENCE</scope>
    <source>
        <strain evidence="3">CGMCC 1.12360</strain>
    </source>
</reference>
<protein>
    <recommendedName>
        <fullName evidence="2">DUF1648 domain-containing protein</fullName>
    </recommendedName>
</protein>
<feature type="transmembrane region" description="Helical" evidence="1">
    <location>
        <begin position="56"/>
        <end position="75"/>
    </location>
</feature>
<feature type="transmembrane region" description="Helical" evidence="1">
    <location>
        <begin position="140"/>
        <end position="158"/>
    </location>
</feature>
<reference evidence="3" key="2">
    <citation type="submission" date="2020-09" db="EMBL/GenBank/DDBJ databases">
        <authorList>
            <person name="Sun Q."/>
            <person name="Zhou Y."/>
        </authorList>
    </citation>
    <scope>NUCLEOTIDE SEQUENCE</scope>
    <source>
        <strain evidence="3">CGMCC 1.12360</strain>
    </source>
</reference>
<gene>
    <name evidence="3" type="ORF">GCM10010978_13090</name>
</gene>
<keyword evidence="1" id="KW-0812">Transmembrane</keyword>
<accession>A0A8J3EK47</accession>
<keyword evidence="1" id="KW-1133">Transmembrane helix</keyword>
<dbReference type="AlphaFoldDB" id="A0A8J3EK47"/>
<feature type="transmembrane region" description="Helical" evidence="1">
    <location>
        <begin position="108"/>
        <end position="128"/>
    </location>
</feature>
<sequence>MQPKIDIEKPVFLKYFDLVAVTIFLLQLGYVISMWASLPNKIPAHYNVFGEVDAWGAKPMLLIFPLIGIIMWPILHALEKNPHLHNYVGLTEENRERLYKNSMMMMNVLKNEILIIFSLYNVMNVYISKNNLTVSPLGEWDFIIFIVVILGTLGFFVWRSFKLR</sequence>
<comment type="caution">
    <text evidence="3">The sequence shown here is derived from an EMBL/GenBank/DDBJ whole genome shotgun (WGS) entry which is preliminary data.</text>
</comment>
<dbReference type="InterPro" id="IPR012867">
    <property type="entry name" value="DUF1648"/>
</dbReference>
<evidence type="ECO:0000256" key="1">
    <source>
        <dbReference type="SAM" id="Phobius"/>
    </source>
</evidence>
<evidence type="ECO:0000313" key="4">
    <source>
        <dbReference type="Proteomes" id="UP000602050"/>
    </source>
</evidence>
<dbReference type="EMBL" id="BMEV01000019">
    <property type="protein sequence ID" value="GGH74336.1"/>
    <property type="molecule type" value="Genomic_DNA"/>
</dbReference>
<name>A0A8J3EK47_9BACI</name>
<keyword evidence="1" id="KW-0472">Membrane</keyword>
<feature type="domain" description="DUF1648" evidence="2">
    <location>
        <begin position="23"/>
        <end position="68"/>
    </location>
</feature>
<keyword evidence="4" id="KW-1185">Reference proteome</keyword>
<feature type="transmembrane region" description="Helical" evidence="1">
    <location>
        <begin position="12"/>
        <end position="36"/>
    </location>
</feature>
<evidence type="ECO:0000313" key="3">
    <source>
        <dbReference type="EMBL" id="GGH74336.1"/>
    </source>
</evidence>
<dbReference type="Pfam" id="PF07853">
    <property type="entry name" value="DUF1648"/>
    <property type="match status" value="1"/>
</dbReference>
<evidence type="ECO:0000259" key="2">
    <source>
        <dbReference type="Pfam" id="PF07853"/>
    </source>
</evidence>
<dbReference type="Proteomes" id="UP000602050">
    <property type="component" value="Unassembled WGS sequence"/>
</dbReference>